<evidence type="ECO:0000313" key="2">
    <source>
        <dbReference type="Proteomes" id="UP001054945"/>
    </source>
</evidence>
<feature type="non-terminal residue" evidence="1">
    <location>
        <position position="87"/>
    </location>
</feature>
<sequence>MSTVLNLTQIMLKSPQISRMQTLSSNTTPPQSNVTPTINPNIIQQAPFFNHDEIHKTLFILQEIVNLFTSSSSIDSVFTKHAEAKAP</sequence>
<accession>A0AAV4U141</accession>
<protein>
    <submittedName>
        <fullName evidence="1">Uncharacterized protein</fullName>
    </submittedName>
</protein>
<evidence type="ECO:0000313" key="1">
    <source>
        <dbReference type="EMBL" id="GIY51503.1"/>
    </source>
</evidence>
<dbReference type="Proteomes" id="UP001054945">
    <property type="component" value="Unassembled WGS sequence"/>
</dbReference>
<dbReference type="AlphaFoldDB" id="A0AAV4U141"/>
<gene>
    <name evidence="1" type="ORF">CEXT_438041</name>
</gene>
<organism evidence="1 2">
    <name type="scientific">Caerostris extrusa</name>
    <name type="common">Bark spider</name>
    <name type="synonym">Caerostris bankana</name>
    <dbReference type="NCBI Taxonomy" id="172846"/>
    <lineage>
        <taxon>Eukaryota</taxon>
        <taxon>Metazoa</taxon>
        <taxon>Ecdysozoa</taxon>
        <taxon>Arthropoda</taxon>
        <taxon>Chelicerata</taxon>
        <taxon>Arachnida</taxon>
        <taxon>Araneae</taxon>
        <taxon>Araneomorphae</taxon>
        <taxon>Entelegynae</taxon>
        <taxon>Araneoidea</taxon>
        <taxon>Araneidae</taxon>
        <taxon>Caerostris</taxon>
    </lineage>
</organism>
<comment type="caution">
    <text evidence="1">The sequence shown here is derived from an EMBL/GenBank/DDBJ whole genome shotgun (WGS) entry which is preliminary data.</text>
</comment>
<reference evidence="1 2" key="1">
    <citation type="submission" date="2021-06" db="EMBL/GenBank/DDBJ databases">
        <title>Caerostris extrusa draft genome.</title>
        <authorList>
            <person name="Kono N."/>
            <person name="Arakawa K."/>
        </authorList>
    </citation>
    <scope>NUCLEOTIDE SEQUENCE [LARGE SCALE GENOMIC DNA]</scope>
</reference>
<name>A0AAV4U141_CAEEX</name>
<keyword evidence="2" id="KW-1185">Reference proteome</keyword>
<proteinExistence type="predicted"/>
<dbReference type="EMBL" id="BPLR01012119">
    <property type="protein sequence ID" value="GIY51503.1"/>
    <property type="molecule type" value="Genomic_DNA"/>
</dbReference>